<organism evidence="3 4">
    <name type="scientific">Letharia lupina</name>
    <dbReference type="NCBI Taxonomy" id="560253"/>
    <lineage>
        <taxon>Eukaryota</taxon>
        <taxon>Fungi</taxon>
        <taxon>Dikarya</taxon>
        <taxon>Ascomycota</taxon>
        <taxon>Pezizomycotina</taxon>
        <taxon>Lecanoromycetes</taxon>
        <taxon>OSLEUM clade</taxon>
        <taxon>Lecanoromycetidae</taxon>
        <taxon>Lecanorales</taxon>
        <taxon>Lecanorineae</taxon>
        <taxon>Parmeliaceae</taxon>
        <taxon>Letharia</taxon>
    </lineage>
</organism>
<feature type="region of interest" description="Disordered" evidence="1">
    <location>
        <begin position="1009"/>
        <end position="1067"/>
    </location>
</feature>
<gene>
    <name evidence="3" type="ORF">HO133_010924</name>
</gene>
<protein>
    <recommendedName>
        <fullName evidence="2">Sfi1 spindle body domain-containing protein</fullName>
    </recommendedName>
</protein>
<feature type="compositionally biased region" description="Polar residues" evidence="1">
    <location>
        <begin position="226"/>
        <end position="241"/>
    </location>
</feature>
<evidence type="ECO:0000313" key="3">
    <source>
        <dbReference type="EMBL" id="KAF6224347.1"/>
    </source>
</evidence>
<feature type="region of interest" description="Disordered" evidence="1">
    <location>
        <begin position="936"/>
        <end position="970"/>
    </location>
</feature>
<feature type="compositionally biased region" description="Basic and acidic residues" evidence="1">
    <location>
        <begin position="957"/>
        <end position="970"/>
    </location>
</feature>
<dbReference type="EMBL" id="JACCJB010000009">
    <property type="protein sequence ID" value="KAF6224347.1"/>
    <property type="molecule type" value="Genomic_DNA"/>
</dbReference>
<keyword evidence="4" id="KW-1185">Reference proteome</keyword>
<feature type="region of interest" description="Disordered" evidence="1">
    <location>
        <begin position="121"/>
        <end position="241"/>
    </location>
</feature>
<feature type="compositionally biased region" description="Polar residues" evidence="1">
    <location>
        <begin position="167"/>
        <end position="180"/>
    </location>
</feature>
<reference evidence="3 4" key="1">
    <citation type="journal article" date="2020" name="Genomics">
        <title>Complete, high-quality genomes from long-read metagenomic sequencing of two wolf lichen thalli reveals enigmatic genome architecture.</title>
        <authorList>
            <person name="McKenzie S.K."/>
            <person name="Walston R.F."/>
            <person name="Allen J.L."/>
        </authorList>
    </citation>
    <scope>NUCLEOTIDE SEQUENCE [LARGE SCALE GENOMIC DNA]</scope>
    <source>
        <strain evidence="3">WasteWater1</strain>
    </source>
</reference>
<dbReference type="GeneID" id="59339314"/>
<dbReference type="AlphaFoldDB" id="A0A8H6FDC8"/>
<evidence type="ECO:0000256" key="1">
    <source>
        <dbReference type="SAM" id="MobiDB-lite"/>
    </source>
</evidence>
<sequence>MPPESPLSEHNSAEDSSPLTDQNVAILYQIVKSAEQHPDVGIRPFRAMYAAYESILPQNGLHPDHDQTYLPYLYRLGGKRGEGQSLYESFEGLLAELGFQIEFIADGEGVQEITKDLGAEYGDENGANGQMGDTGGSMRRSRRASFNSMYDAENESTRAIRQRDTSRASMSRLETSQSAVLDTRPSTRATTRRTEKTGANALSSRPPAVQNTRGRLTAEEFAKGSPHSQHAAGSSQGDRQRNIQPKSIASGKNDQAYAASPVEDLSISATDRENNTTQASATPHNLQPPYLLSENERFYNPSKTQLLRDAHDFHYYRIRSIARDAIDKWCFAASQARDGHEHMERLAAAHDMEILLRQAFEHWRLRLHAKKQAAETERFFNRLERRATKARDLFLIAKAFSHWAQCTQEEVLRTSDARQHVLSTKYFRAWREITVINQLKMRRQGLRKFFRVWKQRYVQTFTDDIKADLKRQEDLSRSAYWHWFWVFCERRAPEWRAGRLKRKYVFQWIATFRSDVRLNQQVVLKSINSSRKNIFLPWLEKARIIISARREADAFNEQKQGAHTLQAWRIAAEYAPFARQVSNMVDWRVAGETFAIFVTRYRFEKQAESVNRLRIMRTAWTQWNDRLRWQSLSQRIDDRYLLESLYKWVIAERCTLLQRLSEERLKRIMFYKLKQHCTLRQAERESGRQIVEETRRKSCLRSLVRHWYSQLGSNGQDERVAFEFRAPKVAQDILQLWSRASEHVRDLNSMAKHANFYFFTRKCYKRWQSANTNSKRQKRRNAYVQVRRRSKMNLAAGLFRQWRNVSALEQDKQQQAGLLDRNRLLRMGTELFDRWRDQSDLRRDQDHQANQYYERRLLERQLYTWIERLEDQARLEETAALNNEMRVKNIAFGWFNKLRLKIIELKGREANAENLRVWYEKRHCRNLLRHWRDQTAGKLDRPRQDTAFSSRIKRARPQAEADDRDGPTRRAEDWTDFDLGDWIPALEAQSNSTPLPGYLSTPSKRAARAKALVRVSTTPAGTPFEHRPRSQTGSTTRTSRRGTFGKSTTALKGSTFRTINEDSPRTP</sequence>
<accession>A0A8H6FDC8</accession>
<evidence type="ECO:0000313" key="4">
    <source>
        <dbReference type="Proteomes" id="UP000593566"/>
    </source>
</evidence>
<evidence type="ECO:0000259" key="2">
    <source>
        <dbReference type="Pfam" id="PF08457"/>
    </source>
</evidence>
<feature type="compositionally biased region" description="Basic and acidic residues" evidence="1">
    <location>
        <begin position="155"/>
        <end position="166"/>
    </location>
</feature>
<dbReference type="Pfam" id="PF08457">
    <property type="entry name" value="Sfi1"/>
    <property type="match status" value="1"/>
</dbReference>
<name>A0A8H6FDC8_9LECA</name>
<comment type="caution">
    <text evidence="3">The sequence shown here is derived from an EMBL/GenBank/DDBJ whole genome shotgun (WGS) entry which is preliminary data.</text>
</comment>
<feature type="domain" description="Sfi1 spindle body" evidence="2">
    <location>
        <begin position="367"/>
        <end position="935"/>
    </location>
</feature>
<proteinExistence type="predicted"/>
<feature type="compositionally biased region" description="Low complexity" evidence="1">
    <location>
        <begin position="1030"/>
        <end position="1049"/>
    </location>
</feature>
<dbReference type="RefSeq" id="XP_037153407.1">
    <property type="nucleotide sequence ID" value="XM_037301773.1"/>
</dbReference>
<dbReference type="Proteomes" id="UP000593566">
    <property type="component" value="Unassembled WGS sequence"/>
</dbReference>
<dbReference type="InterPro" id="IPR013665">
    <property type="entry name" value="Sfi1_dom"/>
</dbReference>